<gene>
    <name evidence="2" type="ORF">DEA61_07125</name>
</gene>
<dbReference type="InterPro" id="IPR002716">
    <property type="entry name" value="PIN_dom"/>
</dbReference>
<dbReference type="PANTHER" id="PTHR34610">
    <property type="entry name" value="SSL7007 PROTEIN"/>
    <property type="match status" value="1"/>
</dbReference>
<evidence type="ECO:0000313" key="3">
    <source>
        <dbReference type="Proteomes" id="UP000264445"/>
    </source>
</evidence>
<dbReference type="RefSeq" id="WP_278429155.1">
    <property type="nucleotide sequence ID" value="NZ_DOLB01000103.1"/>
</dbReference>
<dbReference type="SMART" id="SM00670">
    <property type="entry name" value="PINc"/>
    <property type="match status" value="1"/>
</dbReference>
<evidence type="ECO:0000313" key="2">
    <source>
        <dbReference type="EMBL" id="HBT49585.1"/>
    </source>
</evidence>
<dbReference type="EMBL" id="DOLB01000103">
    <property type="protein sequence ID" value="HBT49585.1"/>
    <property type="molecule type" value="Genomic_DNA"/>
</dbReference>
<organism evidence="2 3">
    <name type="scientific">Caldanaerobacter subterraneus</name>
    <dbReference type="NCBI Taxonomy" id="911092"/>
    <lineage>
        <taxon>Bacteria</taxon>
        <taxon>Bacillati</taxon>
        <taxon>Bacillota</taxon>
        <taxon>Clostridia</taxon>
        <taxon>Thermoanaerobacterales</taxon>
        <taxon>Thermoanaerobacteraceae</taxon>
        <taxon>Caldanaerobacter</taxon>
    </lineage>
</organism>
<feature type="domain" description="PIN" evidence="1">
    <location>
        <begin position="1"/>
        <end position="118"/>
    </location>
</feature>
<protein>
    <submittedName>
        <fullName evidence="2">Putative toxin-antitoxin system toxin component, PIN family</fullName>
    </submittedName>
</protein>
<dbReference type="Proteomes" id="UP000264445">
    <property type="component" value="Unassembled WGS sequence"/>
</dbReference>
<dbReference type="AlphaFoldDB" id="A0A124FCD0"/>
<name>A0A124FCD0_9THEO</name>
<reference evidence="2 3" key="1">
    <citation type="journal article" date="2018" name="Nat. Biotechnol.">
        <title>A standardized bacterial taxonomy based on genome phylogeny substantially revises the tree of life.</title>
        <authorList>
            <person name="Parks D.H."/>
            <person name="Chuvochina M."/>
            <person name="Waite D.W."/>
            <person name="Rinke C."/>
            <person name="Skarshewski A."/>
            <person name="Chaumeil P.A."/>
            <person name="Hugenholtz P."/>
        </authorList>
    </citation>
    <scope>NUCLEOTIDE SEQUENCE [LARGE SCALE GENOMIC DNA]</scope>
    <source>
        <strain evidence="2">UBA12544</strain>
    </source>
</reference>
<dbReference type="Gene3D" id="3.40.50.1010">
    <property type="entry name" value="5'-nuclease"/>
    <property type="match status" value="1"/>
</dbReference>
<accession>A0A124FCD0</accession>
<dbReference type="InterPro" id="IPR029060">
    <property type="entry name" value="PIN-like_dom_sf"/>
</dbReference>
<sequence length="138" mass="16033">MRAVIDTNVLISGIISKKSYPAKVVHYWILNKFDPVVSPEIVEEYAKVLTRDKFSVFGTVSMRLDFLNKLLSLDWVLLVYPKEKFNIIEEDPKDNIFLECAFEGRCDFIVSGDHHLLQLEQYENIKIIPAEEFINLLP</sequence>
<comment type="caution">
    <text evidence="2">The sequence shown here is derived from an EMBL/GenBank/DDBJ whole genome shotgun (WGS) entry which is preliminary data.</text>
</comment>
<dbReference type="InterPro" id="IPR002850">
    <property type="entry name" value="PIN_toxin-like"/>
</dbReference>
<dbReference type="SUPFAM" id="SSF88723">
    <property type="entry name" value="PIN domain-like"/>
    <property type="match status" value="1"/>
</dbReference>
<dbReference type="Pfam" id="PF13470">
    <property type="entry name" value="PIN_3"/>
    <property type="match status" value="1"/>
</dbReference>
<dbReference type="NCBIfam" id="TIGR00305">
    <property type="entry name" value="putative toxin-antitoxin system toxin component, PIN family"/>
    <property type="match status" value="1"/>
</dbReference>
<proteinExistence type="predicted"/>
<evidence type="ECO:0000259" key="1">
    <source>
        <dbReference type="SMART" id="SM00670"/>
    </source>
</evidence>
<dbReference type="PANTHER" id="PTHR34610:SF3">
    <property type="entry name" value="SSL7007 PROTEIN"/>
    <property type="match status" value="1"/>
</dbReference>